<feature type="domain" description="Cyclic GMP-AMP synthase DncV-like nucleotidyltransferase" evidence="12">
    <location>
        <begin position="50"/>
        <end position="131"/>
    </location>
</feature>
<protein>
    <recommendedName>
        <fullName evidence="9">Cyclic GMP-AMP synthase</fullName>
    </recommendedName>
</protein>
<keyword evidence="3" id="KW-0479">Metal-binding</keyword>
<dbReference type="CDD" id="cd05400">
    <property type="entry name" value="NT_2-5OAS_ClassI-CCAase"/>
    <property type="match status" value="1"/>
</dbReference>
<evidence type="ECO:0000256" key="6">
    <source>
        <dbReference type="ARBA" id="ARBA00022842"/>
    </source>
</evidence>
<dbReference type="EMBL" id="BMDE01000010">
    <property type="protein sequence ID" value="GGH96661.1"/>
    <property type="molecule type" value="Genomic_DNA"/>
</dbReference>
<keyword evidence="6" id="KW-0460">Magnesium</keyword>
<evidence type="ECO:0000259" key="13">
    <source>
        <dbReference type="Pfam" id="PF21713"/>
    </source>
</evidence>
<evidence type="ECO:0000256" key="10">
    <source>
        <dbReference type="ARBA" id="ARBA00048304"/>
    </source>
</evidence>
<keyword evidence="1" id="KW-0808">Transferase</keyword>
<name>A0ABQ2AVN1_9PSED</name>
<evidence type="ECO:0000256" key="7">
    <source>
        <dbReference type="ARBA" id="ARBA00023080"/>
    </source>
</evidence>
<sequence>MPAVQKQFEDFHTAIKLDNDDEKAKLREKRKVLVDALDANLDEDVPAFETFNQGSYAMHTGVVPLDGNYDIDVGIIFDCNQSKYSDPVVLKKKVRDALDTNGRTVLIRRPCVTVNYMRDGLPEYHVDLVLYTKRDDGLLAIGKGRENSAQEFRFWEAADPKKLTELICSTFTDDKELAQYRRCIRYVKRWRDVQFRNGGAPLSIALTVAAKQWFKPRFEASGKPADLLALLDWVTVILNQFQGAVTDEGYHERLAVYLPVTPGGDLMERMTKQQMETFQSKLEALQDALDEAYNEDLPEDACKVLTKQFGGDFKVPEKAETAKAAVAPVISTGNSA</sequence>
<proteinExistence type="predicted"/>
<feature type="coiled-coil region" evidence="11">
    <location>
        <begin position="268"/>
        <end position="295"/>
    </location>
</feature>
<evidence type="ECO:0000256" key="4">
    <source>
        <dbReference type="ARBA" id="ARBA00022741"/>
    </source>
</evidence>
<evidence type="ECO:0000256" key="11">
    <source>
        <dbReference type="SAM" id="Coils"/>
    </source>
</evidence>
<dbReference type="Pfam" id="PF21713">
    <property type="entry name" value="DncV_C"/>
    <property type="match status" value="1"/>
</dbReference>
<keyword evidence="8" id="KW-0051">Antiviral defense</keyword>
<evidence type="ECO:0000256" key="5">
    <source>
        <dbReference type="ARBA" id="ARBA00022840"/>
    </source>
</evidence>
<dbReference type="Pfam" id="PF21654">
    <property type="entry name" value="DncV-like_NTFase"/>
    <property type="match status" value="1"/>
</dbReference>
<keyword evidence="11" id="KW-0175">Coiled coil</keyword>
<dbReference type="RefSeq" id="WP_093985571.1">
    <property type="nucleotide sequence ID" value="NZ_BMDE01000010.1"/>
</dbReference>
<comment type="catalytic activity">
    <reaction evidence="10">
        <text>GTP + ATP = 3',3'-cGAMP + 2 diphosphate</text>
        <dbReference type="Rhea" id="RHEA:35647"/>
        <dbReference type="ChEBI" id="CHEBI:30616"/>
        <dbReference type="ChEBI" id="CHEBI:33019"/>
        <dbReference type="ChEBI" id="CHEBI:37565"/>
        <dbReference type="ChEBI" id="CHEBI:71501"/>
    </reaction>
    <physiologicalReaction direction="left-to-right" evidence="10">
        <dbReference type="Rhea" id="RHEA:35648"/>
    </physiologicalReaction>
</comment>
<evidence type="ECO:0000256" key="2">
    <source>
        <dbReference type="ARBA" id="ARBA00022695"/>
    </source>
</evidence>
<gene>
    <name evidence="14" type="ORF">GCM10007363_28760</name>
</gene>
<evidence type="ECO:0000256" key="9">
    <source>
        <dbReference type="ARBA" id="ARBA00044145"/>
    </source>
</evidence>
<keyword evidence="7" id="KW-0546">Nucleotide metabolism</keyword>
<keyword evidence="4" id="KW-0547">Nucleotide-binding</keyword>
<feature type="domain" description="Cyclic GMP-AMP synthase C-terminal" evidence="13">
    <location>
        <begin position="180"/>
        <end position="311"/>
    </location>
</feature>
<evidence type="ECO:0000256" key="3">
    <source>
        <dbReference type="ARBA" id="ARBA00022723"/>
    </source>
</evidence>
<comment type="caution">
    <text evidence="14">The sequence shown here is derived from an EMBL/GenBank/DDBJ whole genome shotgun (WGS) entry which is preliminary data.</text>
</comment>
<keyword evidence="2" id="KW-0548">Nucleotidyltransferase</keyword>
<dbReference type="InterPro" id="IPR048446">
    <property type="entry name" value="DncV_C"/>
</dbReference>
<dbReference type="InterPro" id="IPR006116">
    <property type="entry name" value="NT_2-5OAS_ClassI-CCAase"/>
</dbReference>
<evidence type="ECO:0000259" key="12">
    <source>
        <dbReference type="Pfam" id="PF21654"/>
    </source>
</evidence>
<keyword evidence="15" id="KW-1185">Reference proteome</keyword>
<evidence type="ECO:0000313" key="15">
    <source>
        <dbReference type="Proteomes" id="UP000655550"/>
    </source>
</evidence>
<keyword evidence="5" id="KW-0067">ATP-binding</keyword>
<dbReference type="InterPro" id="IPR048445">
    <property type="entry name" value="DncV-like_NTFase"/>
</dbReference>
<dbReference type="Proteomes" id="UP000655550">
    <property type="component" value="Unassembled WGS sequence"/>
</dbReference>
<organism evidence="14 15">
    <name type="scientific">Pseudomonas fluvialis</name>
    <dbReference type="NCBI Taxonomy" id="1793966"/>
    <lineage>
        <taxon>Bacteria</taxon>
        <taxon>Pseudomonadati</taxon>
        <taxon>Pseudomonadota</taxon>
        <taxon>Gammaproteobacteria</taxon>
        <taxon>Pseudomonadales</taxon>
        <taxon>Pseudomonadaceae</taxon>
        <taxon>Pseudomonas</taxon>
    </lineage>
</organism>
<evidence type="ECO:0000313" key="14">
    <source>
        <dbReference type="EMBL" id="GGH96661.1"/>
    </source>
</evidence>
<evidence type="ECO:0000256" key="8">
    <source>
        <dbReference type="ARBA" id="ARBA00023118"/>
    </source>
</evidence>
<reference evidence="15" key="1">
    <citation type="journal article" date="2019" name="Int. J. Syst. Evol. Microbiol.">
        <title>The Global Catalogue of Microorganisms (GCM) 10K type strain sequencing project: providing services to taxonomists for standard genome sequencing and annotation.</title>
        <authorList>
            <consortium name="The Broad Institute Genomics Platform"/>
            <consortium name="The Broad Institute Genome Sequencing Center for Infectious Disease"/>
            <person name="Wu L."/>
            <person name="Ma J."/>
        </authorList>
    </citation>
    <scope>NUCLEOTIDE SEQUENCE [LARGE SCALE GENOMIC DNA]</scope>
    <source>
        <strain evidence="15">CCM 8778</strain>
    </source>
</reference>
<accession>A0ABQ2AVN1</accession>
<evidence type="ECO:0000256" key="1">
    <source>
        <dbReference type="ARBA" id="ARBA00022679"/>
    </source>
</evidence>